<protein>
    <submittedName>
        <fullName evidence="6">GFA family protein</fullName>
    </submittedName>
</protein>
<dbReference type="GO" id="GO:0016846">
    <property type="term" value="F:carbon-sulfur lyase activity"/>
    <property type="evidence" value="ECO:0007669"/>
    <property type="project" value="InterPro"/>
</dbReference>
<dbReference type="SUPFAM" id="SSF51316">
    <property type="entry name" value="Mss4-like"/>
    <property type="match status" value="1"/>
</dbReference>
<dbReference type="AlphaFoldDB" id="A0A317EE19"/>
<evidence type="ECO:0000256" key="2">
    <source>
        <dbReference type="ARBA" id="ARBA00022723"/>
    </source>
</evidence>
<dbReference type="OrthoDB" id="9807246at2"/>
<evidence type="ECO:0000256" key="4">
    <source>
        <dbReference type="ARBA" id="ARBA00023239"/>
    </source>
</evidence>
<dbReference type="Gene3D" id="3.90.1590.10">
    <property type="entry name" value="glutathione-dependent formaldehyde- activating enzyme (gfa)"/>
    <property type="match status" value="1"/>
</dbReference>
<dbReference type="GO" id="GO:0046872">
    <property type="term" value="F:metal ion binding"/>
    <property type="evidence" value="ECO:0007669"/>
    <property type="project" value="UniProtKB-KW"/>
</dbReference>
<keyword evidence="2" id="KW-0479">Metal-binding</keyword>
<proteinExistence type="inferred from homology"/>
<comment type="caution">
    <text evidence="6">The sequence shown here is derived from an EMBL/GenBank/DDBJ whole genome shotgun (WGS) entry which is preliminary data.</text>
</comment>
<keyword evidence="3" id="KW-0862">Zinc</keyword>
<evidence type="ECO:0000256" key="3">
    <source>
        <dbReference type="ARBA" id="ARBA00022833"/>
    </source>
</evidence>
<sequence>MSDAPARPVTAADPLTGSCLCGAVRYRITAAPNSVSHCHCTLCRKAAGAGFVTWATVPRAAFALEGRVTEYAWSPRSRRQFCARCGSQLTFRFVELAEEIDFTCATLDDPSRISPEYHTWVSKQLPWIVLGEDNIPHYAEWGVDSVPEGA</sequence>
<dbReference type="EMBL" id="QGLE01000002">
    <property type="protein sequence ID" value="PWR24862.1"/>
    <property type="molecule type" value="Genomic_DNA"/>
</dbReference>
<dbReference type="PROSITE" id="PS51891">
    <property type="entry name" value="CENP_V_GFA"/>
    <property type="match status" value="1"/>
</dbReference>
<accession>A0A317EE19</accession>
<dbReference type="PANTHER" id="PTHR33337">
    <property type="entry name" value="GFA DOMAIN-CONTAINING PROTEIN"/>
    <property type="match status" value="1"/>
</dbReference>
<keyword evidence="7" id="KW-1185">Reference proteome</keyword>
<evidence type="ECO:0000256" key="1">
    <source>
        <dbReference type="ARBA" id="ARBA00005495"/>
    </source>
</evidence>
<evidence type="ECO:0000313" key="7">
    <source>
        <dbReference type="Proteomes" id="UP000245461"/>
    </source>
</evidence>
<dbReference type="Pfam" id="PF04828">
    <property type="entry name" value="GFA"/>
    <property type="match status" value="1"/>
</dbReference>
<dbReference type="PANTHER" id="PTHR33337:SF40">
    <property type="entry name" value="CENP-V_GFA DOMAIN-CONTAINING PROTEIN-RELATED"/>
    <property type="match status" value="1"/>
</dbReference>
<dbReference type="InterPro" id="IPR011057">
    <property type="entry name" value="Mss4-like_sf"/>
</dbReference>
<dbReference type="RefSeq" id="WP_109902730.1">
    <property type="nucleotide sequence ID" value="NZ_QGLE01000002.1"/>
</dbReference>
<reference evidence="6 7" key="1">
    <citation type="submission" date="2018-05" db="EMBL/GenBank/DDBJ databases">
        <title>Zavarzinia sp. HR-AS.</title>
        <authorList>
            <person name="Lee Y."/>
            <person name="Jeon C.O."/>
        </authorList>
    </citation>
    <scope>NUCLEOTIDE SEQUENCE [LARGE SCALE GENOMIC DNA]</scope>
    <source>
        <strain evidence="6 7">HR-AS</strain>
    </source>
</reference>
<organism evidence="6 7">
    <name type="scientific">Zavarzinia aquatilis</name>
    <dbReference type="NCBI Taxonomy" id="2211142"/>
    <lineage>
        <taxon>Bacteria</taxon>
        <taxon>Pseudomonadati</taxon>
        <taxon>Pseudomonadota</taxon>
        <taxon>Alphaproteobacteria</taxon>
        <taxon>Rhodospirillales</taxon>
        <taxon>Zavarziniaceae</taxon>
        <taxon>Zavarzinia</taxon>
    </lineage>
</organism>
<name>A0A317EE19_9PROT</name>
<evidence type="ECO:0000313" key="6">
    <source>
        <dbReference type="EMBL" id="PWR24862.1"/>
    </source>
</evidence>
<comment type="similarity">
    <text evidence="1">Belongs to the Gfa family.</text>
</comment>
<gene>
    <name evidence="6" type="ORF">DKG74_03550</name>
</gene>
<keyword evidence="4" id="KW-0456">Lyase</keyword>
<dbReference type="InterPro" id="IPR006913">
    <property type="entry name" value="CENP-V/GFA"/>
</dbReference>
<feature type="domain" description="CENP-V/GFA" evidence="5">
    <location>
        <begin position="15"/>
        <end position="118"/>
    </location>
</feature>
<evidence type="ECO:0000259" key="5">
    <source>
        <dbReference type="PROSITE" id="PS51891"/>
    </source>
</evidence>
<dbReference type="Proteomes" id="UP000245461">
    <property type="component" value="Unassembled WGS sequence"/>
</dbReference>